<dbReference type="InterPro" id="IPR012334">
    <property type="entry name" value="Pectin_lyas_fold"/>
</dbReference>
<dbReference type="NCBIfam" id="TIGR03804">
    <property type="entry name" value="para_beta_helix"/>
    <property type="match status" value="1"/>
</dbReference>
<dbReference type="RefSeq" id="WP_099018242.1">
    <property type="nucleotide sequence ID" value="NZ_NIHB01000001.1"/>
</dbReference>
<feature type="domain" description="Periplasmic copper-binding protein NosD beta helix" evidence="2">
    <location>
        <begin position="154"/>
        <end position="268"/>
    </location>
</feature>
<dbReference type="Proteomes" id="UP000295724">
    <property type="component" value="Unassembled WGS sequence"/>
</dbReference>
<comment type="caution">
    <text evidence="3">The sequence shown here is derived from an EMBL/GenBank/DDBJ whole genome shotgun (WGS) entry which is preliminary data.</text>
</comment>
<dbReference type="OrthoDB" id="339817at2"/>
<feature type="chain" id="PRO_5020274049" evidence="1">
    <location>
        <begin position="25"/>
        <end position="337"/>
    </location>
</feature>
<evidence type="ECO:0000313" key="3">
    <source>
        <dbReference type="EMBL" id="TDR20389.1"/>
    </source>
</evidence>
<dbReference type="Gene3D" id="2.160.20.10">
    <property type="entry name" value="Single-stranded right-handed beta-helix, Pectin lyase-like"/>
    <property type="match status" value="1"/>
</dbReference>
<feature type="signal peptide" evidence="1">
    <location>
        <begin position="1"/>
        <end position="24"/>
    </location>
</feature>
<dbReference type="SMART" id="SM00710">
    <property type="entry name" value="PbH1"/>
    <property type="match status" value="7"/>
</dbReference>
<gene>
    <name evidence="3" type="ORF">C8D91_1361</name>
</gene>
<dbReference type="InterPro" id="IPR011050">
    <property type="entry name" value="Pectin_lyase_fold/virulence"/>
</dbReference>
<organism evidence="3 4">
    <name type="scientific">Marinicella litoralis</name>
    <dbReference type="NCBI Taxonomy" id="644220"/>
    <lineage>
        <taxon>Bacteria</taxon>
        <taxon>Pseudomonadati</taxon>
        <taxon>Pseudomonadota</taxon>
        <taxon>Gammaproteobacteria</taxon>
        <taxon>Lysobacterales</taxon>
        <taxon>Marinicellaceae</taxon>
        <taxon>Marinicella</taxon>
    </lineage>
</organism>
<name>A0A4R6XPR1_9GAMM</name>
<dbReference type="SUPFAM" id="SSF51126">
    <property type="entry name" value="Pectin lyase-like"/>
    <property type="match status" value="1"/>
</dbReference>
<keyword evidence="4" id="KW-1185">Reference proteome</keyword>
<proteinExistence type="predicted"/>
<dbReference type="InterPro" id="IPR007742">
    <property type="entry name" value="NosD_dom"/>
</dbReference>
<evidence type="ECO:0000313" key="4">
    <source>
        <dbReference type="Proteomes" id="UP000295724"/>
    </source>
</evidence>
<reference evidence="3 4" key="1">
    <citation type="submission" date="2019-03" db="EMBL/GenBank/DDBJ databases">
        <title>Genomic Encyclopedia of Type Strains, Phase IV (KMG-IV): sequencing the most valuable type-strain genomes for metagenomic binning, comparative biology and taxonomic classification.</title>
        <authorList>
            <person name="Goeker M."/>
        </authorList>
    </citation>
    <scope>NUCLEOTIDE SEQUENCE [LARGE SCALE GENOMIC DNA]</scope>
    <source>
        <strain evidence="3 4">DSM 25488</strain>
    </source>
</reference>
<evidence type="ECO:0000259" key="2">
    <source>
        <dbReference type="Pfam" id="PF05048"/>
    </source>
</evidence>
<accession>A0A4R6XPR1</accession>
<dbReference type="InterPro" id="IPR022441">
    <property type="entry name" value="Para_beta_helix_rpt-2"/>
</dbReference>
<keyword evidence="1" id="KW-0732">Signal</keyword>
<protein>
    <submittedName>
        <fullName evidence="3">Parallel beta-helix repeat protein</fullName>
    </submittedName>
</protein>
<dbReference type="InterPro" id="IPR006626">
    <property type="entry name" value="PbH1"/>
</dbReference>
<evidence type="ECO:0000256" key="1">
    <source>
        <dbReference type="SAM" id="SignalP"/>
    </source>
</evidence>
<dbReference type="Pfam" id="PF05048">
    <property type="entry name" value="NosD"/>
    <property type="match status" value="1"/>
</dbReference>
<dbReference type="AlphaFoldDB" id="A0A4R6XPR1"/>
<dbReference type="EMBL" id="SNZB01000003">
    <property type="protein sequence ID" value="TDR20389.1"/>
    <property type="molecule type" value="Genomic_DNA"/>
</dbReference>
<sequence>MNFNQILLITASLMGLCLSQQSHALSCGDIITTNTVMTADLHCTSGYYALEIQANNVTLDMNGHTLSGTNDLVGISVYSQDKVTIRGGGAITGFWVGINASSSDVLEVDDITFYDSGNGVIISSGSHALIKNNDFIKMSAEGVRIANHVPGLVANNNSVINNEFYQNFVGIVVCGDDSDRHVFQDNLILKSQSYGIHLIQSNRNQISSNQILDSGTTAMRLNNASYNTIKSNSLRIGRVGLSILADAGGRCLDTGSKTSYKNQFIGNHSIDFDTGIVVGVGLSSNDDVTLNYLNYNKLYDNDLGIFFNTDAHYNDATDNTYTGTLTEVSDVGVGNSY</sequence>